<dbReference type="GeneID" id="93407709"/>
<accession>A0A9Q5STF0</accession>
<keyword evidence="1" id="KW-1133">Transmembrane helix</keyword>
<comment type="caution">
    <text evidence="3">The sequence shown here is derived from an EMBL/GenBank/DDBJ whole genome shotgun (WGS) entry which is preliminary data.</text>
</comment>
<sequence length="63" mass="7088">MDIKEKTGNFLLDIAKLIFAGIIIGGIMTEEINRWVLYLLGLFAFVLIIVIGFVLCSQVKKED</sequence>
<evidence type="ECO:0000313" key="2">
    <source>
        <dbReference type="EMBL" id="MDC7151388.1"/>
    </source>
</evidence>
<name>A0A9Q5STF0_9BACT</name>
<proteinExistence type="predicted"/>
<dbReference type="AlphaFoldDB" id="A0A9Q5STF0"/>
<dbReference type="Proteomes" id="UP000195975">
    <property type="component" value="Unassembled WGS sequence"/>
</dbReference>
<dbReference type="Pfam" id="PF20482">
    <property type="entry name" value="DUF6722"/>
    <property type="match status" value="1"/>
</dbReference>
<dbReference type="EMBL" id="NFIJ01000003">
    <property type="protein sequence ID" value="OUO06343.1"/>
    <property type="molecule type" value="Genomic_DNA"/>
</dbReference>
<protein>
    <submittedName>
        <fullName evidence="3">Uncharacterized protein</fullName>
    </submittedName>
</protein>
<reference evidence="2" key="3">
    <citation type="submission" date="2023-01" db="EMBL/GenBank/DDBJ databases">
        <title>Exploring GABA producing Bacteroides strains toward improving mental health.</title>
        <authorList>
            <person name="Yousuf B."/>
            <person name="Bouhlel N.E."/>
            <person name="Mottawea W."/>
            <person name="Hammami R."/>
        </authorList>
    </citation>
    <scope>NUCLEOTIDE SEQUENCE</scope>
    <source>
        <strain evidence="2">UO.H1047</strain>
    </source>
</reference>
<dbReference type="Proteomes" id="UP001213646">
    <property type="component" value="Unassembled WGS sequence"/>
</dbReference>
<reference evidence="3" key="2">
    <citation type="journal article" date="2018" name="BMC Genomics">
        <title>Whole genome sequencing and function prediction of 133 gut anaerobes isolated from chicken caecum in pure cultures.</title>
        <authorList>
            <person name="Medvecky M."/>
            <person name="Cejkova D."/>
            <person name="Polansky O."/>
            <person name="Karasova D."/>
            <person name="Kubasova T."/>
            <person name="Cizek A."/>
            <person name="Rychlik I."/>
        </authorList>
    </citation>
    <scope>NUCLEOTIDE SEQUENCE</scope>
    <source>
        <strain evidence="3">An42</strain>
    </source>
</reference>
<dbReference type="EMBL" id="JAQPYX010000192">
    <property type="protein sequence ID" value="MDC7151388.1"/>
    <property type="molecule type" value="Genomic_DNA"/>
</dbReference>
<evidence type="ECO:0000256" key="1">
    <source>
        <dbReference type="SAM" id="Phobius"/>
    </source>
</evidence>
<keyword evidence="1" id="KW-0472">Membrane</keyword>
<feature type="transmembrane region" description="Helical" evidence="1">
    <location>
        <begin position="35"/>
        <end position="56"/>
    </location>
</feature>
<evidence type="ECO:0000313" key="3">
    <source>
        <dbReference type="EMBL" id="OUO06343.1"/>
    </source>
</evidence>
<dbReference type="InterPro" id="IPR046568">
    <property type="entry name" value="DUF6722"/>
</dbReference>
<dbReference type="RefSeq" id="WP_008148293.1">
    <property type="nucleotide sequence ID" value="NZ_CAJLBM010000024.1"/>
</dbReference>
<feature type="transmembrane region" description="Helical" evidence="1">
    <location>
        <begin position="10"/>
        <end position="29"/>
    </location>
</feature>
<gene>
    <name evidence="3" type="ORF">B5F96_04700</name>
    <name evidence="2" type="ORF">PQG89_18560</name>
</gene>
<keyword evidence="1" id="KW-0812">Transmembrane</keyword>
<reference evidence="4" key="1">
    <citation type="submission" date="2017-04" db="EMBL/GenBank/DDBJ databases">
        <title>Function of individual gut microbiota members based on whole genome sequencing of pure cultures obtained from chicken caecum.</title>
        <authorList>
            <person name="Medvecky M."/>
            <person name="Cejkova D."/>
            <person name="Polansky O."/>
            <person name="Karasova D."/>
            <person name="Kubasova T."/>
            <person name="Cizek A."/>
            <person name="Rychlik I."/>
        </authorList>
    </citation>
    <scope>NUCLEOTIDE SEQUENCE [LARGE SCALE GENOMIC DNA]</scope>
    <source>
        <strain evidence="4">An42</strain>
    </source>
</reference>
<evidence type="ECO:0000313" key="4">
    <source>
        <dbReference type="Proteomes" id="UP000195975"/>
    </source>
</evidence>
<organism evidence="3 4">
    <name type="scientific">Parabacteroides johnsonii</name>
    <dbReference type="NCBI Taxonomy" id="387661"/>
    <lineage>
        <taxon>Bacteria</taxon>
        <taxon>Pseudomonadati</taxon>
        <taxon>Bacteroidota</taxon>
        <taxon>Bacteroidia</taxon>
        <taxon>Bacteroidales</taxon>
        <taxon>Tannerellaceae</taxon>
        <taxon>Parabacteroides</taxon>
    </lineage>
</organism>